<keyword evidence="1" id="KW-0732">Signal</keyword>
<feature type="signal peptide" evidence="1">
    <location>
        <begin position="1"/>
        <end position="18"/>
    </location>
</feature>
<evidence type="ECO:0000313" key="2">
    <source>
        <dbReference type="EMBL" id="KAK0754400.1"/>
    </source>
</evidence>
<name>A0AA40FAV3_9PEZI</name>
<evidence type="ECO:0000256" key="1">
    <source>
        <dbReference type="SAM" id="SignalP"/>
    </source>
</evidence>
<evidence type="ECO:0000313" key="3">
    <source>
        <dbReference type="Proteomes" id="UP001172155"/>
    </source>
</evidence>
<organism evidence="2 3">
    <name type="scientific">Schizothecium vesticola</name>
    <dbReference type="NCBI Taxonomy" id="314040"/>
    <lineage>
        <taxon>Eukaryota</taxon>
        <taxon>Fungi</taxon>
        <taxon>Dikarya</taxon>
        <taxon>Ascomycota</taxon>
        <taxon>Pezizomycotina</taxon>
        <taxon>Sordariomycetes</taxon>
        <taxon>Sordariomycetidae</taxon>
        <taxon>Sordariales</taxon>
        <taxon>Schizotheciaceae</taxon>
        <taxon>Schizothecium</taxon>
    </lineage>
</organism>
<keyword evidence="3" id="KW-1185">Reference proteome</keyword>
<dbReference type="Proteomes" id="UP001172155">
    <property type="component" value="Unassembled WGS sequence"/>
</dbReference>
<protein>
    <submittedName>
        <fullName evidence="2">Uncharacterized protein</fullName>
    </submittedName>
</protein>
<dbReference type="AlphaFoldDB" id="A0AA40FAV3"/>
<reference evidence="2" key="1">
    <citation type="submission" date="2023-06" db="EMBL/GenBank/DDBJ databases">
        <title>Genome-scale phylogeny and comparative genomics of the fungal order Sordariales.</title>
        <authorList>
            <consortium name="Lawrence Berkeley National Laboratory"/>
            <person name="Hensen N."/>
            <person name="Bonometti L."/>
            <person name="Westerberg I."/>
            <person name="Brannstrom I.O."/>
            <person name="Guillou S."/>
            <person name="Cros-Aarteil S."/>
            <person name="Calhoun S."/>
            <person name="Haridas S."/>
            <person name="Kuo A."/>
            <person name="Mondo S."/>
            <person name="Pangilinan J."/>
            <person name="Riley R."/>
            <person name="LaButti K."/>
            <person name="Andreopoulos B."/>
            <person name="Lipzen A."/>
            <person name="Chen C."/>
            <person name="Yanf M."/>
            <person name="Daum C."/>
            <person name="Ng V."/>
            <person name="Clum A."/>
            <person name="Steindorff A."/>
            <person name="Ohm R."/>
            <person name="Martin F."/>
            <person name="Silar P."/>
            <person name="Natvig D."/>
            <person name="Lalanne C."/>
            <person name="Gautier V."/>
            <person name="Ament-velasquez S.L."/>
            <person name="Kruys A."/>
            <person name="Hutchinson M.I."/>
            <person name="Powell A.J."/>
            <person name="Barry K."/>
            <person name="Miller A.N."/>
            <person name="Grigoriev I.V."/>
            <person name="Debuchy R."/>
            <person name="Gladieux P."/>
            <person name="Thoren M.H."/>
            <person name="Johannesson H."/>
        </authorList>
    </citation>
    <scope>NUCLEOTIDE SEQUENCE</scope>
    <source>
        <strain evidence="2">SMH3187-1</strain>
    </source>
</reference>
<proteinExistence type="predicted"/>
<dbReference type="EMBL" id="JAUKUD010000001">
    <property type="protein sequence ID" value="KAK0754400.1"/>
    <property type="molecule type" value="Genomic_DNA"/>
</dbReference>
<gene>
    <name evidence="2" type="ORF">B0T18DRAFT_424792</name>
</gene>
<feature type="chain" id="PRO_5041389816" evidence="1">
    <location>
        <begin position="19"/>
        <end position="129"/>
    </location>
</feature>
<sequence>MKPPSLLPLLALPLLALSTTTPNCPTTLPSSTTPPPPFLLTTFLLETTNTSRTLGTFSIANPLSGETYRLQRIPVSVGGGTWGVCQPGVDGAAIPEALARCQYIFERRAQAWIGFRLQWWCTAEGGGER</sequence>
<comment type="caution">
    <text evidence="2">The sequence shown here is derived from an EMBL/GenBank/DDBJ whole genome shotgun (WGS) entry which is preliminary data.</text>
</comment>
<accession>A0AA40FAV3</accession>